<evidence type="ECO:0000256" key="11">
    <source>
        <dbReference type="ARBA" id="ARBA00023136"/>
    </source>
</evidence>
<comment type="similarity">
    <text evidence="13">Belongs to the NiCoT transporter (TC 2.A.52) family.</text>
</comment>
<evidence type="ECO:0000256" key="12">
    <source>
        <dbReference type="ARBA" id="ARBA00023285"/>
    </source>
</evidence>
<dbReference type="InParanoid" id="E6W582"/>
<keyword evidence="7 13" id="KW-0812">Transmembrane</keyword>
<evidence type="ECO:0000256" key="10">
    <source>
        <dbReference type="ARBA" id="ARBA00023112"/>
    </source>
</evidence>
<comment type="subcellular location">
    <subcellularLocation>
        <location evidence="2 13">Cell membrane</location>
        <topology evidence="2 13">Multi-pass membrane protein</topology>
    </subcellularLocation>
</comment>
<dbReference type="GO" id="GO:0015099">
    <property type="term" value="F:nickel cation transmembrane transporter activity"/>
    <property type="evidence" value="ECO:0007669"/>
    <property type="project" value="UniProtKB-UniRule"/>
</dbReference>
<feature type="transmembrane region" description="Helical" evidence="13">
    <location>
        <begin position="161"/>
        <end position="185"/>
    </location>
</feature>
<evidence type="ECO:0000256" key="7">
    <source>
        <dbReference type="ARBA" id="ARBA00022692"/>
    </source>
</evidence>
<keyword evidence="4 13" id="KW-0813">Transport</keyword>
<dbReference type="GO" id="GO:0005886">
    <property type="term" value="C:plasma membrane"/>
    <property type="evidence" value="ECO:0007669"/>
    <property type="project" value="UniProtKB-SubCell"/>
</dbReference>
<evidence type="ECO:0000256" key="1">
    <source>
        <dbReference type="ARBA" id="ARBA00002510"/>
    </source>
</evidence>
<feature type="transmembrane region" description="Helical" evidence="13">
    <location>
        <begin position="227"/>
        <end position="250"/>
    </location>
</feature>
<dbReference type="OrthoDB" id="9812956at2"/>
<dbReference type="RefSeq" id="WP_013507032.1">
    <property type="nucleotide sequence ID" value="NC_014836.1"/>
</dbReference>
<dbReference type="KEGG" id="din:Selin_2446"/>
<dbReference type="GO" id="GO:0046583">
    <property type="term" value="F:monoatomic cation efflux transmembrane transporter activity"/>
    <property type="evidence" value="ECO:0007669"/>
    <property type="project" value="TreeGrafter"/>
</dbReference>
<dbReference type="Proteomes" id="UP000002572">
    <property type="component" value="Chromosome"/>
</dbReference>
<organism evidence="14 15">
    <name type="scientific">Desulfurispirillum indicum (strain ATCC BAA-1389 / DSM 22839 / S5)</name>
    <dbReference type="NCBI Taxonomy" id="653733"/>
    <lineage>
        <taxon>Bacteria</taxon>
        <taxon>Pseudomonadati</taxon>
        <taxon>Chrysiogenota</taxon>
        <taxon>Chrysiogenia</taxon>
        <taxon>Chrysiogenales</taxon>
        <taxon>Chrysiogenaceae</taxon>
        <taxon>Desulfurispirillum</taxon>
    </lineage>
</organism>
<keyword evidence="3" id="KW-0171">Cobalt transport</keyword>
<reference evidence="14 15" key="1">
    <citation type="submission" date="2010-12" db="EMBL/GenBank/DDBJ databases">
        <title>Complete sequence of Desulfurispirillum indicum S5.</title>
        <authorList>
            <consortium name="US DOE Joint Genome Institute"/>
            <person name="Lucas S."/>
            <person name="Copeland A."/>
            <person name="Lapidus A."/>
            <person name="Cheng J.-F."/>
            <person name="Goodwin L."/>
            <person name="Pitluck S."/>
            <person name="Chertkov O."/>
            <person name="Held B."/>
            <person name="Detter J.C."/>
            <person name="Han C."/>
            <person name="Tapia R."/>
            <person name="Land M."/>
            <person name="Hauser L."/>
            <person name="Kyrpides N."/>
            <person name="Ivanova N."/>
            <person name="Mikhailova N."/>
            <person name="Haggblom M."/>
            <person name="Rauschenbach I."/>
            <person name="Bini E."/>
            <person name="Woyke T."/>
        </authorList>
    </citation>
    <scope>NUCLEOTIDE SEQUENCE [LARGE SCALE GENOMIC DNA]</scope>
    <source>
        <strain evidence="15">ATCC BAA-1389 / DSM 22839 / S5</strain>
    </source>
</reference>
<dbReference type="GO" id="GO:0010045">
    <property type="term" value="P:response to nickel cation"/>
    <property type="evidence" value="ECO:0007669"/>
    <property type="project" value="TreeGrafter"/>
</dbReference>
<dbReference type="GO" id="GO:0032025">
    <property type="term" value="P:response to cobalt ion"/>
    <property type="evidence" value="ECO:0007669"/>
    <property type="project" value="TreeGrafter"/>
</dbReference>
<proteinExistence type="inferred from homology"/>
<evidence type="ECO:0000256" key="9">
    <source>
        <dbReference type="ARBA" id="ARBA00023065"/>
    </source>
</evidence>
<feature type="transmembrane region" description="Helical" evidence="13">
    <location>
        <begin position="114"/>
        <end position="132"/>
    </location>
</feature>
<feature type="transmembrane region" description="Helical" evidence="13">
    <location>
        <begin position="73"/>
        <end position="99"/>
    </location>
</feature>
<dbReference type="InterPro" id="IPR011541">
    <property type="entry name" value="Ni/Co_transpt_high_affinity"/>
</dbReference>
<keyword evidence="8 13" id="KW-1133">Transmembrane helix</keyword>
<keyword evidence="5" id="KW-1003">Cell membrane</keyword>
<evidence type="ECO:0000256" key="3">
    <source>
        <dbReference type="ARBA" id="ARBA00022426"/>
    </source>
</evidence>
<comment type="function">
    <text evidence="1">Efflux system for nickel and cobalt.</text>
</comment>
<keyword evidence="10" id="KW-0921">Nickel transport</keyword>
<dbReference type="InterPro" id="IPR051224">
    <property type="entry name" value="NiCoT_RcnA"/>
</dbReference>
<evidence type="ECO:0000256" key="4">
    <source>
        <dbReference type="ARBA" id="ARBA00022448"/>
    </source>
</evidence>
<gene>
    <name evidence="14" type="ordered locus">Selin_2446</name>
</gene>
<keyword evidence="12" id="KW-0170">Cobalt</keyword>
<evidence type="ECO:0000313" key="14">
    <source>
        <dbReference type="EMBL" id="ADU67161.1"/>
    </source>
</evidence>
<dbReference type="STRING" id="653733.Selin_2446"/>
<sequence>MFQRLLSELMQLQAQLNAQLSSLFRQLESGGLEAVLLLLGVAFLYGALHAAGPGHGKTLVAGYFLARDARLSSALLASALVALIHAISGLAVSLTIYFAARATFRQSFAETEALMMNVSGILIILVGVWLLWRFVRSGRSCGCQHHHGEEVPILASDRRGIFSLALAAGIVPCPGVMTVLLFALLLGQLAVGIAATVAMSVGMGLTICLVALATVKTRSVSRHTKLPIARFFSLAGPLVVIGVGILLLLAEPMSTGGGRFG</sequence>
<evidence type="ECO:0000256" key="2">
    <source>
        <dbReference type="ARBA" id="ARBA00004651"/>
    </source>
</evidence>
<name>E6W582_DESIS</name>
<feature type="transmembrane region" description="Helical" evidence="13">
    <location>
        <begin position="34"/>
        <end position="52"/>
    </location>
</feature>
<protein>
    <recommendedName>
        <fullName evidence="13">Nickel/cobalt efflux system</fullName>
    </recommendedName>
</protein>
<keyword evidence="6" id="KW-0533">Nickel</keyword>
<dbReference type="PANTHER" id="PTHR40659">
    <property type="entry name" value="NICKEL/COBALT EFFLUX SYSTEM RCNA"/>
    <property type="match status" value="1"/>
</dbReference>
<evidence type="ECO:0000256" key="5">
    <source>
        <dbReference type="ARBA" id="ARBA00022475"/>
    </source>
</evidence>
<dbReference type="FunCoup" id="E6W582">
    <property type="interactions" value="6"/>
</dbReference>
<feature type="transmembrane region" description="Helical" evidence="13">
    <location>
        <begin position="191"/>
        <end position="215"/>
    </location>
</feature>
<dbReference type="EMBL" id="CP002432">
    <property type="protein sequence ID" value="ADU67161.1"/>
    <property type="molecule type" value="Genomic_DNA"/>
</dbReference>
<dbReference type="eggNOG" id="COG2215">
    <property type="taxonomic scope" value="Bacteria"/>
</dbReference>
<evidence type="ECO:0000313" key="15">
    <source>
        <dbReference type="Proteomes" id="UP000002572"/>
    </source>
</evidence>
<dbReference type="PANTHER" id="PTHR40659:SF1">
    <property type="entry name" value="NICKEL_COBALT EFFLUX SYSTEM RCNA"/>
    <property type="match status" value="1"/>
</dbReference>
<accession>E6W582</accession>
<dbReference type="Pfam" id="PF03824">
    <property type="entry name" value="NicO"/>
    <property type="match status" value="1"/>
</dbReference>
<keyword evidence="9" id="KW-0406">Ion transport</keyword>
<keyword evidence="15" id="KW-1185">Reference proteome</keyword>
<evidence type="ECO:0000256" key="13">
    <source>
        <dbReference type="RuleBase" id="RU362101"/>
    </source>
</evidence>
<dbReference type="AlphaFoldDB" id="E6W582"/>
<evidence type="ECO:0000256" key="8">
    <source>
        <dbReference type="ARBA" id="ARBA00022989"/>
    </source>
</evidence>
<keyword evidence="11 13" id="KW-0472">Membrane</keyword>
<evidence type="ECO:0000256" key="6">
    <source>
        <dbReference type="ARBA" id="ARBA00022596"/>
    </source>
</evidence>
<dbReference type="HOGENOM" id="CLU_058605_4_0_0"/>
<dbReference type="GO" id="GO:0006824">
    <property type="term" value="P:cobalt ion transport"/>
    <property type="evidence" value="ECO:0007669"/>
    <property type="project" value="UniProtKB-KW"/>
</dbReference>